<evidence type="ECO:0000313" key="3">
    <source>
        <dbReference type="Proteomes" id="UP000322234"/>
    </source>
</evidence>
<feature type="region of interest" description="Disordered" evidence="1">
    <location>
        <begin position="122"/>
        <end position="146"/>
    </location>
</feature>
<evidence type="ECO:0000256" key="1">
    <source>
        <dbReference type="SAM" id="MobiDB-lite"/>
    </source>
</evidence>
<feature type="compositionally biased region" description="Polar residues" evidence="1">
    <location>
        <begin position="135"/>
        <end position="146"/>
    </location>
</feature>
<gene>
    <name evidence="2" type="ORF">E5288_WYG001176</name>
</gene>
<keyword evidence="3" id="KW-1185">Reference proteome</keyword>
<comment type="caution">
    <text evidence="2">The sequence shown here is derived from an EMBL/GenBank/DDBJ whole genome shotgun (WGS) entry which is preliminary data.</text>
</comment>
<accession>A0A6B0S334</accession>
<organism evidence="2 3">
    <name type="scientific">Bos mutus</name>
    <name type="common">wild yak</name>
    <dbReference type="NCBI Taxonomy" id="72004"/>
    <lineage>
        <taxon>Eukaryota</taxon>
        <taxon>Metazoa</taxon>
        <taxon>Chordata</taxon>
        <taxon>Craniata</taxon>
        <taxon>Vertebrata</taxon>
        <taxon>Euteleostomi</taxon>
        <taxon>Mammalia</taxon>
        <taxon>Eutheria</taxon>
        <taxon>Laurasiatheria</taxon>
        <taxon>Artiodactyla</taxon>
        <taxon>Ruminantia</taxon>
        <taxon>Pecora</taxon>
        <taxon>Bovidae</taxon>
        <taxon>Bovinae</taxon>
        <taxon>Bos</taxon>
    </lineage>
</organism>
<dbReference type="AlphaFoldDB" id="A0A6B0S334"/>
<protein>
    <submittedName>
        <fullName evidence="2">Uncharacterized protein</fullName>
    </submittedName>
</protein>
<dbReference type="Proteomes" id="UP000322234">
    <property type="component" value="Unassembled WGS sequence"/>
</dbReference>
<dbReference type="EMBL" id="VBQZ03000109">
    <property type="protein sequence ID" value="MXQ94386.1"/>
    <property type="molecule type" value="Genomic_DNA"/>
</dbReference>
<name>A0A6B0S334_9CETA</name>
<reference evidence="2" key="1">
    <citation type="submission" date="2019-10" db="EMBL/GenBank/DDBJ databases">
        <title>The sequence and de novo assembly of the wild yak genome.</title>
        <authorList>
            <person name="Liu Y."/>
        </authorList>
    </citation>
    <scope>NUCLEOTIDE SEQUENCE [LARGE SCALE GENOMIC DNA]</scope>
    <source>
        <strain evidence="2">WY2019</strain>
    </source>
</reference>
<proteinExistence type="predicted"/>
<evidence type="ECO:0000313" key="2">
    <source>
        <dbReference type="EMBL" id="MXQ94386.1"/>
    </source>
</evidence>
<sequence length="146" mass="15962">MTEINQVKGRACALEKLVSEMQHLGEWTAHPSRGLKPGLHTWRENFLRAGGASGDPTRTVGGSGGPHGVFGDNSKMKLLLHTHLEFLRMPFALKLCSQRCDACSHDYKGSSFTVHMGSLSEASPGTLRTEKDESNSQANSLQDRLQ</sequence>